<gene>
    <name evidence="1" type="ORF">AMORRO_LOCUS10567</name>
</gene>
<feature type="non-terminal residue" evidence="1">
    <location>
        <position position="1"/>
    </location>
</feature>
<dbReference type="AlphaFoldDB" id="A0A9N9E4L3"/>
<keyword evidence="2" id="KW-1185">Reference proteome</keyword>
<dbReference type="EMBL" id="CAJVPV010011834">
    <property type="protein sequence ID" value="CAG8664900.1"/>
    <property type="molecule type" value="Genomic_DNA"/>
</dbReference>
<name>A0A9N9E4L3_9GLOM</name>
<sequence>TKAKQWKLFQKNLDKEIELQEELHNTIHMSVERLWNITWNSICMTAKRHIRKANPKKTPHTQANKKLLPITQTQLKHQLGL</sequence>
<evidence type="ECO:0000313" key="2">
    <source>
        <dbReference type="Proteomes" id="UP000789342"/>
    </source>
</evidence>
<proteinExistence type="predicted"/>
<accession>A0A9N9E4L3</accession>
<comment type="caution">
    <text evidence="1">The sequence shown here is derived from an EMBL/GenBank/DDBJ whole genome shotgun (WGS) entry which is preliminary data.</text>
</comment>
<organism evidence="1 2">
    <name type="scientific">Acaulospora morrowiae</name>
    <dbReference type="NCBI Taxonomy" id="94023"/>
    <lineage>
        <taxon>Eukaryota</taxon>
        <taxon>Fungi</taxon>
        <taxon>Fungi incertae sedis</taxon>
        <taxon>Mucoromycota</taxon>
        <taxon>Glomeromycotina</taxon>
        <taxon>Glomeromycetes</taxon>
        <taxon>Diversisporales</taxon>
        <taxon>Acaulosporaceae</taxon>
        <taxon>Acaulospora</taxon>
    </lineage>
</organism>
<evidence type="ECO:0000313" key="1">
    <source>
        <dbReference type="EMBL" id="CAG8664900.1"/>
    </source>
</evidence>
<dbReference type="Proteomes" id="UP000789342">
    <property type="component" value="Unassembled WGS sequence"/>
</dbReference>
<reference evidence="1" key="1">
    <citation type="submission" date="2021-06" db="EMBL/GenBank/DDBJ databases">
        <authorList>
            <person name="Kallberg Y."/>
            <person name="Tangrot J."/>
            <person name="Rosling A."/>
        </authorList>
    </citation>
    <scope>NUCLEOTIDE SEQUENCE</scope>
    <source>
        <strain evidence="1">CL551</strain>
    </source>
</reference>
<protein>
    <submittedName>
        <fullName evidence="1">11326_t:CDS:1</fullName>
    </submittedName>
</protein>